<dbReference type="SUPFAM" id="SSF53756">
    <property type="entry name" value="UDP-Glycosyltransferase/glycogen phosphorylase"/>
    <property type="match status" value="1"/>
</dbReference>
<feature type="domain" description="Glycosyl transferase family 1" evidence="2">
    <location>
        <begin position="199"/>
        <end position="345"/>
    </location>
</feature>
<reference evidence="3 4" key="1">
    <citation type="submission" date="2018-11" db="EMBL/GenBank/DDBJ databases">
        <title>Arenibacter aquaticus sp.nov., a marine bacterium isolated from surface seawater in the South China Sea.</title>
        <authorList>
            <person name="Guo J."/>
            <person name="Sun J."/>
        </authorList>
    </citation>
    <scope>NUCLEOTIDE SEQUENCE [LARGE SCALE GENOMIC DNA]</scope>
    <source>
        <strain evidence="3 4">GUO666</strain>
    </source>
</reference>
<evidence type="ECO:0000313" key="4">
    <source>
        <dbReference type="Proteomes" id="UP000267585"/>
    </source>
</evidence>
<gene>
    <name evidence="3" type="ORF">EHW67_16015</name>
</gene>
<sequence>MKERTKILITIDWFLPGTRSGGPVRSYANMIEHLGKYHDFLIITRDTDYCSDEVYDSIQSDAWNRINNYLSIYYFSKANLTKSNLTSLIKSTNFDVLYVNGIYSYFFSILPVLLVSKKHKIIVSARGMLNTQAFSVKKFKKTTFISIANFINFYKNVEFHATNEDESAQIGFHIKNFKRMHVAPNLPRKTKDVTVPKHKQTGPTRFVNIARVSVEKGTLKMIDSLKNITSEIILDIFGPIYDSEYWKRCQKQIDCLPENVKVQYKGSLPSEDVPNALRNYDFFILLSEGENFGHAILEAFSAGCPVIISDQTPWKKLQERKIGWDLDLKNIKKVSETITGAASLPKEQYFIMSKAAIDFADNFIENPEVLKQNLQLFQ</sequence>
<keyword evidence="4" id="KW-1185">Reference proteome</keyword>
<dbReference type="PANTHER" id="PTHR45947">
    <property type="entry name" value="SULFOQUINOVOSYL TRANSFERASE SQD2"/>
    <property type="match status" value="1"/>
</dbReference>
<keyword evidence="3" id="KW-0808">Transferase</keyword>
<dbReference type="Gene3D" id="3.40.50.2000">
    <property type="entry name" value="Glycogen Phosphorylase B"/>
    <property type="match status" value="2"/>
</dbReference>
<evidence type="ECO:0000259" key="2">
    <source>
        <dbReference type="Pfam" id="PF00534"/>
    </source>
</evidence>
<dbReference type="AlphaFoldDB" id="A0A3S0CK83"/>
<accession>A0A3S0CK83</accession>
<dbReference type="OrthoDB" id="9790710at2"/>
<protein>
    <submittedName>
        <fullName evidence="3">Glycosyltransferase</fullName>
    </submittedName>
</protein>
<organism evidence="3 4">
    <name type="scientific">Arenibacter aquaticus</name>
    <dbReference type="NCBI Taxonomy" id="2489054"/>
    <lineage>
        <taxon>Bacteria</taxon>
        <taxon>Pseudomonadati</taxon>
        <taxon>Bacteroidota</taxon>
        <taxon>Flavobacteriia</taxon>
        <taxon>Flavobacteriales</taxon>
        <taxon>Flavobacteriaceae</taxon>
        <taxon>Arenibacter</taxon>
    </lineage>
</organism>
<dbReference type="Pfam" id="PF00534">
    <property type="entry name" value="Glycos_transf_1"/>
    <property type="match status" value="1"/>
</dbReference>
<keyword evidence="1" id="KW-0472">Membrane</keyword>
<feature type="transmembrane region" description="Helical" evidence="1">
    <location>
        <begin position="96"/>
        <end position="116"/>
    </location>
</feature>
<evidence type="ECO:0000313" key="3">
    <source>
        <dbReference type="EMBL" id="RTE51716.1"/>
    </source>
</evidence>
<dbReference type="RefSeq" id="WP_126163401.1">
    <property type="nucleotide sequence ID" value="NZ_RQPJ01000021.1"/>
</dbReference>
<evidence type="ECO:0000256" key="1">
    <source>
        <dbReference type="SAM" id="Phobius"/>
    </source>
</evidence>
<keyword evidence="1" id="KW-1133">Transmembrane helix</keyword>
<dbReference type="InterPro" id="IPR001296">
    <property type="entry name" value="Glyco_trans_1"/>
</dbReference>
<keyword evidence="1" id="KW-0812">Transmembrane</keyword>
<dbReference type="PANTHER" id="PTHR45947:SF3">
    <property type="entry name" value="SULFOQUINOVOSYL TRANSFERASE SQD2"/>
    <property type="match status" value="1"/>
</dbReference>
<comment type="caution">
    <text evidence="3">The sequence shown here is derived from an EMBL/GenBank/DDBJ whole genome shotgun (WGS) entry which is preliminary data.</text>
</comment>
<dbReference type="EMBL" id="RQPJ01000021">
    <property type="protein sequence ID" value="RTE51716.1"/>
    <property type="molecule type" value="Genomic_DNA"/>
</dbReference>
<dbReference type="Proteomes" id="UP000267585">
    <property type="component" value="Unassembled WGS sequence"/>
</dbReference>
<proteinExistence type="predicted"/>
<name>A0A3S0CK83_9FLAO</name>
<dbReference type="GO" id="GO:0016757">
    <property type="term" value="F:glycosyltransferase activity"/>
    <property type="evidence" value="ECO:0007669"/>
    <property type="project" value="InterPro"/>
</dbReference>
<dbReference type="InterPro" id="IPR050194">
    <property type="entry name" value="Glycosyltransferase_grp1"/>
</dbReference>